<evidence type="ECO:0000313" key="8">
    <source>
        <dbReference type="EMBL" id="EQD53353.1"/>
    </source>
</evidence>
<dbReference type="InterPro" id="IPR045864">
    <property type="entry name" value="aa-tRNA-synth_II/BPL/LPL"/>
</dbReference>
<protein>
    <recommendedName>
        <fullName evidence="1">serine--tRNA ligase</fullName>
        <ecNumber evidence="1">6.1.1.11</ecNumber>
    </recommendedName>
    <alternativeName>
        <fullName evidence="6">Seryl-tRNA synthetase</fullName>
    </alternativeName>
</protein>
<keyword evidence="5 8" id="KW-0030">Aminoacyl-tRNA synthetase</keyword>
<sequence length="112" mass="12720">MALINYAIDFISQRQFTVLEPPPMINGRATWGSTDMDTFNEAVYKIEGEDLYLISTSEHPIAAMLMDEIAESDELPIRIAGYSQCYRKEAGAHGKDSKGIFRVHNFKKVEQF</sequence>
<name>T1A945_9ZZZZ</name>
<accession>T1A945</accession>
<dbReference type="PROSITE" id="PS50862">
    <property type="entry name" value="AA_TRNA_LIGASE_II"/>
    <property type="match status" value="1"/>
</dbReference>
<dbReference type="InterPro" id="IPR006195">
    <property type="entry name" value="aa-tRNA-synth_II"/>
</dbReference>
<keyword evidence="3" id="KW-0547">Nucleotide-binding</keyword>
<reference evidence="8" key="1">
    <citation type="submission" date="2013-08" db="EMBL/GenBank/DDBJ databases">
        <authorList>
            <person name="Mendez C."/>
            <person name="Richter M."/>
            <person name="Ferrer M."/>
            <person name="Sanchez J."/>
        </authorList>
    </citation>
    <scope>NUCLEOTIDE SEQUENCE</scope>
</reference>
<dbReference type="InterPro" id="IPR002317">
    <property type="entry name" value="Ser-tRNA-ligase_type_1"/>
</dbReference>
<evidence type="ECO:0000256" key="1">
    <source>
        <dbReference type="ARBA" id="ARBA00012840"/>
    </source>
</evidence>
<dbReference type="PRINTS" id="PR00981">
    <property type="entry name" value="TRNASYNTHSER"/>
</dbReference>
<feature type="domain" description="Aminoacyl-transfer RNA synthetases class-II family profile" evidence="7">
    <location>
        <begin position="1"/>
        <end position="112"/>
    </location>
</feature>
<dbReference type="PANTHER" id="PTHR11778">
    <property type="entry name" value="SERYL-TRNA SYNTHETASE"/>
    <property type="match status" value="1"/>
</dbReference>
<dbReference type="SUPFAM" id="SSF55681">
    <property type="entry name" value="Class II aaRS and biotin synthetases"/>
    <property type="match status" value="1"/>
</dbReference>
<evidence type="ECO:0000259" key="7">
    <source>
        <dbReference type="PROSITE" id="PS50862"/>
    </source>
</evidence>
<dbReference type="InterPro" id="IPR002314">
    <property type="entry name" value="aa-tRNA-synt_IIb"/>
</dbReference>
<organism evidence="8">
    <name type="scientific">mine drainage metagenome</name>
    <dbReference type="NCBI Taxonomy" id="410659"/>
    <lineage>
        <taxon>unclassified sequences</taxon>
        <taxon>metagenomes</taxon>
        <taxon>ecological metagenomes</taxon>
    </lineage>
</organism>
<evidence type="ECO:0000256" key="4">
    <source>
        <dbReference type="ARBA" id="ARBA00022840"/>
    </source>
</evidence>
<dbReference type="GO" id="GO:0006434">
    <property type="term" value="P:seryl-tRNA aminoacylation"/>
    <property type="evidence" value="ECO:0007669"/>
    <property type="project" value="InterPro"/>
</dbReference>
<dbReference type="AlphaFoldDB" id="T1A945"/>
<gene>
    <name evidence="8" type="ORF">B1A_12411</name>
</gene>
<feature type="non-terminal residue" evidence="8">
    <location>
        <position position="112"/>
    </location>
</feature>
<evidence type="ECO:0000256" key="3">
    <source>
        <dbReference type="ARBA" id="ARBA00022741"/>
    </source>
</evidence>
<dbReference type="EC" id="6.1.1.11" evidence="1"/>
<proteinExistence type="predicted"/>
<evidence type="ECO:0000256" key="6">
    <source>
        <dbReference type="ARBA" id="ARBA00031113"/>
    </source>
</evidence>
<dbReference type="Gene3D" id="3.30.930.10">
    <property type="entry name" value="Bira Bifunctional Protein, Domain 2"/>
    <property type="match status" value="1"/>
</dbReference>
<dbReference type="GO" id="GO:0004828">
    <property type="term" value="F:serine-tRNA ligase activity"/>
    <property type="evidence" value="ECO:0007669"/>
    <property type="project" value="UniProtKB-EC"/>
</dbReference>
<reference evidence="8" key="2">
    <citation type="journal article" date="2014" name="ISME J.">
        <title>Microbial stratification in low pH oxic and suboxic macroscopic growths along an acid mine drainage.</title>
        <authorList>
            <person name="Mendez-Garcia C."/>
            <person name="Mesa V."/>
            <person name="Sprenger R.R."/>
            <person name="Richter M."/>
            <person name="Diez M.S."/>
            <person name="Solano J."/>
            <person name="Bargiela R."/>
            <person name="Golyshina O.V."/>
            <person name="Manteca A."/>
            <person name="Ramos J.L."/>
            <person name="Gallego J.R."/>
            <person name="Llorente I."/>
            <person name="Martins Dos Santos V.A."/>
            <person name="Jensen O.N."/>
            <person name="Pelaez A.I."/>
            <person name="Sanchez J."/>
            <person name="Ferrer M."/>
        </authorList>
    </citation>
    <scope>NUCLEOTIDE SEQUENCE</scope>
</reference>
<dbReference type="GO" id="GO:0005524">
    <property type="term" value="F:ATP binding"/>
    <property type="evidence" value="ECO:0007669"/>
    <property type="project" value="UniProtKB-KW"/>
</dbReference>
<keyword evidence="4" id="KW-0067">ATP-binding</keyword>
<dbReference type="EMBL" id="AUZX01009015">
    <property type="protein sequence ID" value="EQD53353.1"/>
    <property type="molecule type" value="Genomic_DNA"/>
</dbReference>
<keyword evidence="2" id="KW-0436">Ligase</keyword>
<evidence type="ECO:0000256" key="5">
    <source>
        <dbReference type="ARBA" id="ARBA00023146"/>
    </source>
</evidence>
<dbReference type="Pfam" id="PF00587">
    <property type="entry name" value="tRNA-synt_2b"/>
    <property type="match status" value="1"/>
</dbReference>
<comment type="caution">
    <text evidence="8">The sequence shown here is derived from an EMBL/GenBank/DDBJ whole genome shotgun (WGS) entry which is preliminary data.</text>
</comment>
<evidence type="ECO:0000256" key="2">
    <source>
        <dbReference type="ARBA" id="ARBA00022598"/>
    </source>
</evidence>